<reference evidence="2 3" key="1">
    <citation type="submission" date="2019-02" db="EMBL/GenBank/DDBJ databases">
        <authorList>
            <person name="Li S.-H."/>
        </authorList>
    </citation>
    <scope>NUCLEOTIDE SEQUENCE [LARGE SCALE GENOMIC DNA]</scope>
    <source>
        <strain evidence="2 3">IMCC14385</strain>
    </source>
</reference>
<dbReference type="GO" id="GO:0016491">
    <property type="term" value="F:oxidoreductase activity"/>
    <property type="evidence" value="ECO:0007669"/>
    <property type="project" value="InterPro"/>
</dbReference>
<gene>
    <name evidence="2" type="ORF">EY643_11905</name>
</gene>
<protein>
    <submittedName>
        <fullName evidence="2">2-hydroxychromene-2-carboxylate isomerase</fullName>
    </submittedName>
</protein>
<dbReference type="SUPFAM" id="SSF52833">
    <property type="entry name" value="Thioredoxin-like"/>
    <property type="match status" value="2"/>
</dbReference>
<keyword evidence="3" id="KW-1185">Reference proteome</keyword>
<dbReference type="OrthoDB" id="5244108at2"/>
<dbReference type="EMBL" id="CP036422">
    <property type="protein sequence ID" value="QFU76307.1"/>
    <property type="molecule type" value="Genomic_DNA"/>
</dbReference>
<organism evidence="2 3">
    <name type="scientific">Halioglobus maricola</name>
    <dbReference type="NCBI Taxonomy" id="2601894"/>
    <lineage>
        <taxon>Bacteria</taxon>
        <taxon>Pseudomonadati</taxon>
        <taxon>Pseudomonadota</taxon>
        <taxon>Gammaproteobacteria</taxon>
        <taxon>Cellvibrionales</taxon>
        <taxon>Halieaceae</taxon>
        <taxon>Halioglobus</taxon>
    </lineage>
</organism>
<evidence type="ECO:0000313" key="3">
    <source>
        <dbReference type="Proteomes" id="UP000326287"/>
    </source>
</evidence>
<dbReference type="Gene3D" id="3.40.30.10">
    <property type="entry name" value="Glutaredoxin"/>
    <property type="match status" value="2"/>
</dbReference>
<dbReference type="InterPro" id="IPR001853">
    <property type="entry name" value="DSBA-like_thioredoxin_dom"/>
</dbReference>
<dbReference type="GO" id="GO:0016853">
    <property type="term" value="F:isomerase activity"/>
    <property type="evidence" value="ECO:0007669"/>
    <property type="project" value="UniProtKB-KW"/>
</dbReference>
<feature type="domain" description="DSBA-like thioredoxin" evidence="1">
    <location>
        <begin position="259"/>
        <end position="450"/>
    </location>
</feature>
<accession>A0A5P9NKK6</accession>
<proteinExistence type="predicted"/>
<keyword evidence="2" id="KW-0413">Isomerase</keyword>
<dbReference type="RefSeq" id="WP_153239451.1">
    <property type="nucleotide sequence ID" value="NZ_CP036422.1"/>
</dbReference>
<dbReference type="Proteomes" id="UP000326287">
    <property type="component" value="Chromosome"/>
</dbReference>
<dbReference type="InterPro" id="IPR036249">
    <property type="entry name" value="Thioredoxin-like_sf"/>
</dbReference>
<dbReference type="AlphaFoldDB" id="A0A5P9NKK6"/>
<name>A0A5P9NKK6_9GAMM</name>
<dbReference type="KEGG" id="halc:EY643_11905"/>
<dbReference type="Pfam" id="PF01323">
    <property type="entry name" value="DSBA"/>
    <property type="match status" value="1"/>
</dbReference>
<evidence type="ECO:0000259" key="1">
    <source>
        <dbReference type="Pfam" id="PF01323"/>
    </source>
</evidence>
<evidence type="ECO:0000313" key="2">
    <source>
        <dbReference type="EMBL" id="QFU76307.1"/>
    </source>
</evidence>
<sequence length="456" mass="51068">MAEQFKDQGGLASMDPSPFVRWMSSRVVGRICNSRRVQKQRQKVERARVKAGEGHVVEYFHQTDDGYSHLTAQILQQLCQRYDIELVCHLVRGPLGKNSAEPELLLQLSRYDAFHVGPEYGLQFPEHPQPLDQSQVDLATSVLAAQEAEGFIECAAYVGDALWSGDTARLQSLADSLGRASDNEREACLDAGTARRTELKHYSGAMFYYSGEWYWGVDRLYHLEKRLAQLGADREPGGELLVPRPDAKAGPLKDNGSLTLEIYPSLRSPYSAIVFDRAVKLANDSGVTLSVRPVLPMVMRGVPATREKGLYIFSDTVREAEEAGVPYGNFYDPIGDPVRRCYSLYPWACEQGKGNELLSSFLSAAFAQGINTNNDRGLRKVVEAAGLSWSEAQEHLGQPGWEEVVEVNRLAMYDAGLWGVPSLRLLDEQGEQLLALWGQDRLWLFAREIQRQLEQR</sequence>